<evidence type="ECO:0000313" key="7">
    <source>
        <dbReference type="Proteomes" id="UP000001396"/>
    </source>
</evidence>
<organism evidence="6 7">
    <name type="scientific">Heterostelium pallidum (strain ATCC 26659 / Pp 5 / PN500)</name>
    <name type="common">Cellular slime mold</name>
    <name type="synonym">Polysphondylium pallidum</name>
    <dbReference type="NCBI Taxonomy" id="670386"/>
    <lineage>
        <taxon>Eukaryota</taxon>
        <taxon>Amoebozoa</taxon>
        <taxon>Evosea</taxon>
        <taxon>Eumycetozoa</taxon>
        <taxon>Dictyostelia</taxon>
        <taxon>Acytosteliales</taxon>
        <taxon>Acytosteliaceae</taxon>
        <taxon>Heterostelium</taxon>
    </lineage>
</organism>
<dbReference type="Gene3D" id="3.40.50.300">
    <property type="entry name" value="P-loop containing nucleotide triphosphate hydrolases"/>
    <property type="match status" value="1"/>
</dbReference>
<dbReference type="Gene3D" id="1.20.120.1240">
    <property type="entry name" value="Dynamin, middle domain"/>
    <property type="match status" value="1"/>
</dbReference>
<dbReference type="Proteomes" id="UP000001396">
    <property type="component" value="Unassembled WGS sequence"/>
</dbReference>
<evidence type="ECO:0000256" key="3">
    <source>
        <dbReference type="RuleBase" id="RU003932"/>
    </source>
</evidence>
<keyword evidence="2 3" id="KW-0342">GTP-binding</keyword>
<dbReference type="PRINTS" id="PR00195">
    <property type="entry name" value="DYNAMIN"/>
</dbReference>
<dbReference type="SUPFAM" id="SSF52540">
    <property type="entry name" value="P-loop containing nucleoside triphosphate hydrolases"/>
    <property type="match status" value="1"/>
</dbReference>
<dbReference type="InterPro" id="IPR030381">
    <property type="entry name" value="G_DYNAMIN_dom"/>
</dbReference>
<dbReference type="STRING" id="670386.D3B0J2"/>
<dbReference type="GO" id="GO:0005525">
    <property type="term" value="F:GTP binding"/>
    <property type="evidence" value="ECO:0007669"/>
    <property type="project" value="UniProtKB-KW"/>
</dbReference>
<dbReference type="SMART" id="SM00053">
    <property type="entry name" value="DYNc"/>
    <property type="match status" value="1"/>
</dbReference>
<accession>D3B0J2</accession>
<dbReference type="InParanoid" id="D3B0J2"/>
<dbReference type="Pfam" id="PF01031">
    <property type="entry name" value="Dynamin_M"/>
    <property type="match status" value="1"/>
</dbReference>
<evidence type="ECO:0000313" key="6">
    <source>
        <dbReference type="EMBL" id="EFA84816.1"/>
    </source>
</evidence>
<dbReference type="EMBL" id="ADBJ01000008">
    <property type="protein sequence ID" value="EFA84816.1"/>
    <property type="molecule type" value="Genomic_DNA"/>
</dbReference>
<dbReference type="PROSITE" id="PS51388">
    <property type="entry name" value="GED"/>
    <property type="match status" value="1"/>
</dbReference>
<dbReference type="PANTHER" id="PTHR11566">
    <property type="entry name" value="DYNAMIN"/>
    <property type="match status" value="1"/>
</dbReference>
<dbReference type="InterPro" id="IPR003130">
    <property type="entry name" value="GED"/>
</dbReference>
<dbReference type="GO" id="GO:0016559">
    <property type="term" value="P:peroxisome fission"/>
    <property type="evidence" value="ECO:0007669"/>
    <property type="project" value="TreeGrafter"/>
</dbReference>
<dbReference type="GO" id="GO:0008017">
    <property type="term" value="F:microtubule binding"/>
    <property type="evidence" value="ECO:0007669"/>
    <property type="project" value="TreeGrafter"/>
</dbReference>
<dbReference type="InterPro" id="IPR001401">
    <property type="entry name" value="Dynamin_GTPase"/>
</dbReference>
<dbReference type="InterPro" id="IPR000375">
    <property type="entry name" value="Dynamin_stalk"/>
</dbReference>
<protein>
    <submittedName>
        <fullName evidence="6">Dynamin B</fullName>
    </submittedName>
</protein>
<dbReference type="PANTHER" id="PTHR11566:SF56">
    <property type="entry name" value="DYNAMIN-B"/>
    <property type="match status" value="1"/>
</dbReference>
<dbReference type="Pfam" id="PF00350">
    <property type="entry name" value="Dynamin_N"/>
    <property type="match status" value="1"/>
</dbReference>
<dbReference type="FunFam" id="3.40.50.300:FF:001027">
    <property type="entry name" value="dynamin-related protein 3A"/>
    <property type="match status" value="1"/>
</dbReference>
<reference evidence="6 7" key="1">
    <citation type="journal article" date="2011" name="Genome Res.">
        <title>Phylogeny-wide analysis of social amoeba genomes highlights ancient origins for complex intercellular communication.</title>
        <authorList>
            <person name="Heidel A.J."/>
            <person name="Lawal H.M."/>
            <person name="Felder M."/>
            <person name="Schilde C."/>
            <person name="Helps N.R."/>
            <person name="Tunggal B."/>
            <person name="Rivero F."/>
            <person name="John U."/>
            <person name="Schleicher M."/>
            <person name="Eichinger L."/>
            <person name="Platzer M."/>
            <person name="Noegel A.A."/>
            <person name="Schaap P."/>
            <person name="Gloeckner G."/>
        </authorList>
    </citation>
    <scope>NUCLEOTIDE SEQUENCE [LARGE SCALE GENOMIC DNA]</scope>
    <source>
        <strain evidence="7">ATCC 26659 / Pp 5 / PN500</strain>
    </source>
</reference>
<dbReference type="GeneID" id="31357336"/>
<dbReference type="GO" id="GO:0006909">
    <property type="term" value="P:phagocytosis"/>
    <property type="evidence" value="ECO:0007669"/>
    <property type="project" value="TreeGrafter"/>
</dbReference>
<dbReference type="SMART" id="SM00302">
    <property type="entry name" value="GED"/>
    <property type="match status" value="1"/>
</dbReference>
<dbReference type="OMA" id="AQKCNKI"/>
<dbReference type="InterPro" id="IPR027417">
    <property type="entry name" value="P-loop_NTPase"/>
</dbReference>
<comment type="caution">
    <text evidence="6">The sequence shown here is derived from an EMBL/GenBank/DDBJ whole genome shotgun (WGS) entry which is preliminary data.</text>
</comment>
<dbReference type="PROSITE" id="PS00410">
    <property type="entry name" value="G_DYNAMIN_1"/>
    <property type="match status" value="1"/>
</dbReference>
<dbReference type="InterPro" id="IPR020850">
    <property type="entry name" value="GED_dom"/>
</dbReference>
<comment type="similarity">
    <text evidence="3">Belongs to the TRAFAC class dynamin-like GTPase superfamily. Dynamin/Fzo/YdjA family.</text>
</comment>
<name>D3B0J2_HETP5</name>
<keyword evidence="7" id="KW-1185">Reference proteome</keyword>
<dbReference type="GO" id="GO:0016020">
    <property type="term" value="C:membrane"/>
    <property type="evidence" value="ECO:0007669"/>
    <property type="project" value="TreeGrafter"/>
</dbReference>
<evidence type="ECO:0000259" key="5">
    <source>
        <dbReference type="PROSITE" id="PS51718"/>
    </source>
</evidence>
<gene>
    <name evidence="6" type="primary">dymB</name>
    <name evidence="6" type="ORF">PPL_01809</name>
</gene>
<evidence type="ECO:0000256" key="1">
    <source>
        <dbReference type="ARBA" id="ARBA00022741"/>
    </source>
</evidence>
<feature type="domain" description="Dynamin-type G" evidence="5">
    <location>
        <begin position="133"/>
        <end position="400"/>
    </location>
</feature>
<sequence length="777" mass="88032">MSLIVSSSSSMSTLLTNNLVTMSSSMLTRMCHQRAYSNINGTIKKYNRYKLNHSNKSLHKRNGSISISNYFKSMSINNNETSNVSGLSKQFSTATTTQPIVGGIPNEKFETVGYSLLPVVNKLQEITSLIGSEIKLPQIVVIGSQSSGKSSVLENLVGRDFLPRGSGLVTRRPLVLQLIRIEDNAEWGEFAHTGDVRFNFAGIRDEIEAETNRVAGANKEISSDPIILKIFSPYVIPLTLVDLPGITRIPIGNQPTNIEERIRDMVLDYISNPNSIILAISAANQDIVTSDALKLAKEVDPEGRRTIGVLTKLDLMDRGTDAMDILLGHTVPLKLGFVGIINRSQHDIQTKKAISTMLKDEERWFQNHPVYSRIANQTGSIFLAQKCNKILTKHIRESMPGVKNQIRALINKYREELENYGEPTPERASDKSRLLIDIMNKFALQFRADLEGVNDDQLTDHINGGARIRYIFSQAFKNTSVKPFDWLTDQQLRLALRNSSGIRPTMFIPQKTFDSLIKIQIEKLKDPAVQCADLVLDELLRILTQVDSHIFSRFPVLRERIVEVANNVLRKLLSPTNKMISDMVDAECSYINTSHPTYTAELNRLLYSNTKPQDIQYTQPQPEVERNSSGGGSGLFGFIFGKKQEPEKVVTTKDNLRNQTQQQNLLYGMNDNYTDEERKQIHLLKRLLHSYFEIAQFNVQENTIKVISHFLIDRSKDILQRELSSILYDENMVDHLLRENEVVVARRKECIHKLEILKKAKKSLSVTELKDMPLQLY</sequence>
<dbReference type="Pfam" id="PF02212">
    <property type="entry name" value="GED"/>
    <property type="match status" value="1"/>
</dbReference>
<evidence type="ECO:0000256" key="2">
    <source>
        <dbReference type="ARBA" id="ARBA00023134"/>
    </source>
</evidence>
<dbReference type="GO" id="GO:0000266">
    <property type="term" value="P:mitochondrial fission"/>
    <property type="evidence" value="ECO:0007669"/>
    <property type="project" value="TreeGrafter"/>
</dbReference>
<feature type="domain" description="GED" evidence="4">
    <location>
        <begin position="681"/>
        <end position="772"/>
    </location>
</feature>
<keyword evidence="1 3" id="KW-0547">Nucleotide-binding</keyword>
<dbReference type="RefSeq" id="XP_020436927.1">
    <property type="nucleotide sequence ID" value="XM_020572810.1"/>
</dbReference>
<evidence type="ECO:0000259" key="4">
    <source>
        <dbReference type="PROSITE" id="PS51388"/>
    </source>
</evidence>
<dbReference type="GO" id="GO:0005737">
    <property type="term" value="C:cytoplasm"/>
    <property type="evidence" value="ECO:0007669"/>
    <property type="project" value="TreeGrafter"/>
</dbReference>
<dbReference type="CDD" id="cd08771">
    <property type="entry name" value="DLP_1"/>
    <property type="match status" value="1"/>
</dbReference>
<dbReference type="PROSITE" id="PS51718">
    <property type="entry name" value="G_DYNAMIN_2"/>
    <property type="match status" value="1"/>
</dbReference>
<dbReference type="AlphaFoldDB" id="D3B0J2"/>
<proteinExistence type="inferred from homology"/>
<dbReference type="InterPro" id="IPR045063">
    <property type="entry name" value="Dynamin_N"/>
</dbReference>
<dbReference type="InterPro" id="IPR019762">
    <property type="entry name" value="Dynamin_GTPase_CS"/>
</dbReference>
<dbReference type="GO" id="GO:0048312">
    <property type="term" value="P:intracellular distribution of mitochondria"/>
    <property type="evidence" value="ECO:0007669"/>
    <property type="project" value="TreeGrafter"/>
</dbReference>
<dbReference type="GO" id="GO:0005874">
    <property type="term" value="C:microtubule"/>
    <property type="evidence" value="ECO:0007669"/>
    <property type="project" value="TreeGrafter"/>
</dbReference>
<dbReference type="GO" id="GO:0003924">
    <property type="term" value="F:GTPase activity"/>
    <property type="evidence" value="ECO:0007669"/>
    <property type="project" value="InterPro"/>
</dbReference>
<dbReference type="InterPro" id="IPR022812">
    <property type="entry name" value="Dynamin"/>
</dbReference>